<dbReference type="PANTHER" id="PTHR43884">
    <property type="entry name" value="ACYL-COA DEHYDROGENASE"/>
    <property type="match status" value="1"/>
</dbReference>
<dbReference type="PROSITE" id="PS00073">
    <property type="entry name" value="ACYL_COA_DH_2"/>
    <property type="match status" value="1"/>
</dbReference>
<protein>
    <recommendedName>
        <fullName evidence="3">Acyl-CoA dehydrogenase/oxidase C-terminal domain-containing protein</fullName>
    </recommendedName>
</protein>
<evidence type="ECO:0000259" key="3">
    <source>
        <dbReference type="Pfam" id="PF00441"/>
    </source>
</evidence>
<dbReference type="Gene3D" id="1.20.140.10">
    <property type="entry name" value="Butyryl-CoA Dehydrogenase, subunit A, domain 3"/>
    <property type="match status" value="1"/>
</dbReference>
<dbReference type="GO" id="GO:0000062">
    <property type="term" value="F:fatty-acyl-CoA binding"/>
    <property type="evidence" value="ECO:0007669"/>
    <property type="project" value="TreeGrafter"/>
</dbReference>
<accession>A0A8C4PBJ3</accession>
<dbReference type="InterPro" id="IPR036250">
    <property type="entry name" value="AcylCo_DH-like_C"/>
</dbReference>
<keyword evidence="1" id="KW-0285">Flavoprotein</keyword>
<sequence>LTSPQSWRTWPCCNTSPRWDPAAGWGPGGCTGRVPPRPTAAPAPRRPQPHGSPLCPQSMAYAISANMDRGAPDFQIEAAISKIFGSEAAWTVADECIQLLGGMGFMKEAGVERVMRDLRIFRIFEGTNDILRLFVALNGFQVPGGGYWGHWRGVAGGYWEHWGRGYWGHWDGVAGGYWEHWEGRYWGLLGALGWGCWGLLGALGQRLLGALGWGCWRILGVLGTLSWG</sequence>
<evidence type="ECO:0000313" key="4">
    <source>
        <dbReference type="Ensembl" id="ENSDNVP00000020981.1"/>
    </source>
</evidence>
<evidence type="ECO:0000256" key="1">
    <source>
        <dbReference type="ARBA" id="ARBA00022630"/>
    </source>
</evidence>
<dbReference type="SUPFAM" id="SSF47203">
    <property type="entry name" value="Acyl-CoA dehydrogenase C-terminal domain-like"/>
    <property type="match status" value="1"/>
</dbReference>
<dbReference type="Proteomes" id="UP000694423">
    <property type="component" value="Unplaced"/>
</dbReference>
<dbReference type="InterPro" id="IPR006089">
    <property type="entry name" value="Acyl-CoA_DH_CS"/>
</dbReference>
<reference evidence="4" key="2">
    <citation type="submission" date="2025-09" db="UniProtKB">
        <authorList>
            <consortium name="Ensembl"/>
        </authorList>
    </citation>
    <scope>IDENTIFICATION</scope>
</reference>
<evidence type="ECO:0000313" key="5">
    <source>
        <dbReference type="Proteomes" id="UP000694423"/>
    </source>
</evidence>
<feature type="domain" description="Acyl-CoA dehydrogenase/oxidase C-terminal" evidence="3">
    <location>
        <begin position="57"/>
        <end position="136"/>
    </location>
</feature>
<keyword evidence="5" id="KW-1185">Reference proteome</keyword>
<proteinExistence type="predicted"/>
<feature type="compositionally biased region" description="Pro residues" evidence="2">
    <location>
        <begin position="35"/>
        <end position="46"/>
    </location>
</feature>
<dbReference type="AlphaFoldDB" id="A0A8C4PBJ3"/>
<dbReference type="Pfam" id="PF00441">
    <property type="entry name" value="Acyl-CoA_dh_1"/>
    <property type="match status" value="1"/>
</dbReference>
<dbReference type="InterPro" id="IPR009075">
    <property type="entry name" value="AcylCo_DH/oxidase_C"/>
</dbReference>
<dbReference type="Ensembl" id="ENSDNVT00000025319.1">
    <property type="protein sequence ID" value="ENSDNVP00000020981.1"/>
    <property type="gene ID" value="ENSDNVG00000014702.1"/>
</dbReference>
<dbReference type="GO" id="GO:0017099">
    <property type="term" value="F:very-long-chain fatty acyl-CoA dehydrogenase activity"/>
    <property type="evidence" value="ECO:0007669"/>
    <property type="project" value="TreeGrafter"/>
</dbReference>
<name>A0A8C4PBJ3_DRONO</name>
<feature type="region of interest" description="Disordered" evidence="2">
    <location>
        <begin position="24"/>
        <end position="52"/>
    </location>
</feature>
<organism evidence="4 5">
    <name type="scientific">Dromaius novaehollandiae</name>
    <name type="common">Emu</name>
    <dbReference type="NCBI Taxonomy" id="8790"/>
    <lineage>
        <taxon>Eukaryota</taxon>
        <taxon>Metazoa</taxon>
        <taxon>Chordata</taxon>
        <taxon>Craniata</taxon>
        <taxon>Vertebrata</taxon>
        <taxon>Euteleostomi</taxon>
        <taxon>Archelosauria</taxon>
        <taxon>Archosauria</taxon>
        <taxon>Dinosauria</taxon>
        <taxon>Saurischia</taxon>
        <taxon>Theropoda</taxon>
        <taxon>Coelurosauria</taxon>
        <taxon>Aves</taxon>
        <taxon>Palaeognathae</taxon>
        <taxon>Casuariiformes</taxon>
        <taxon>Dromaiidae</taxon>
        <taxon>Dromaius</taxon>
    </lineage>
</organism>
<dbReference type="PANTHER" id="PTHR43884:SF11">
    <property type="entry name" value="VERY LONG-CHAIN SPECIFIC ACYL-COA DEHYDROGENASE, MITOCHONDRIAL"/>
    <property type="match status" value="1"/>
</dbReference>
<evidence type="ECO:0000256" key="2">
    <source>
        <dbReference type="SAM" id="MobiDB-lite"/>
    </source>
</evidence>
<reference evidence="4" key="1">
    <citation type="submission" date="2025-08" db="UniProtKB">
        <authorList>
            <consortium name="Ensembl"/>
        </authorList>
    </citation>
    <scope>IDENTIFICATION</scope>
</reference>